<gene>
    <name evidence="11" type="ORF">B296_00054215</name>
</gene>
<dbReference type="Proteomes" id="UP000287651">
    <property type="component" value="Unassembled WGS sequence"/>
</dbReference>
<evidence type="ECO:0000259" key="10">
    <source>
        <dbReference type="Pfam" id="PF14416"/>
    </source>
</evidence>
<accession>A0A426Y4U9</accession>
<reference evidence="11 12" key="1">
    <citation type="journal article" date="2014" name="Agronomy (Basel)">
        <title>A Draft Genome Sequence for Ensete ventricosum, the Drought-Tolerant Tree Against Hunger.</title>
        <authorList>
            <person name="Harrison J."/>
            <person name="Moore K.A."/>
            <person name="Paszkiewicz K."/>
            <person name="Jones T."/>
            <person name="Grant M."/>
            <person name="Ambacheew D."/>
            <person name="Muzemil S."/>
            <person name="Studholme D.J."/>
        </authorList>
    </citation>
    <scope>NUCLEOTIDE SEQUENCE [LARGE SCALE GENOMIC DNA]</scope>
</reference>
<comment type="subcellular location">
    <subcellularLocation>
        <location evidence="1">Golgi apparatus membrane</location>
        <topology evidence="1">Single-pass type II membrane protein</topology>
    </subcellularLocation>
</comment>
<evidence type="ECO:0000256" key="3">
    <source>
        <dbReference type="ARBA" id="ARBA00022692"/>
    </source>
</evidence>
<evidence type="ECO:0000256" key="7">
    <source>
        <dbReference type="ARBA" id="ARBA00023136"/>
    </source>
</evidence>
<dbReference type="Pfam" id="PF14416">
    <property type="entry name" value="PMR5N"/>
    <property type="match status" value="1"/>
</dbReference>
<evidence type="ECO:0000256" key="5">
    <source>
        <dbReference type="ARBA" id="ARBA00022989"/>
    </source>
</evidence>
<dbReference type="GO" id="GO:1990538">
    <property type="term" value="F:xylan O-acetyltransferase activity"/>
    <property type="evidence" value="ECO:0007669"/>
    <property type="project" value="UniProtKB-ARBA"/>
</dbReference>
<keyword evidence="7" id="KW-0472">Membrane</keyword>
<evidence type="ECO:0000259" key="9">
    <source>
        <dbReference type="Pfam" id="PF13839"/>
    </source>
</evidence>
<feature type="domain" description="Trichome birefringence-like N-terminal" evidence="10">
    <location>
        <begin position="118"/>
        <end position="169"/>
    </location>
</feature>
<comment type="caution">
    <text evidence="11">The sequence shown here is derived from an EMBL/GenBank/DDBJ whole genome shotgun (WGS) entry which is preliminary data.</text>
</comment>
<dbReference type="GO" id="GO:0000139">
    <property type="term" value="C:Golgi membrane"/>
    <property type="evidence" value="ECO:0007669"/>
    <property type="project" value="UniProtKB-SubCell"/>
</dbReference>
<sequence length="475" mass="54237">NGHKPLPPSQQPQNQPSSPQEAHHLGSLHHHPLGSSPLVPLPSLFAPSPTKRHSLVLLLLFHLHRHHHHFHLLLLPRYTSFTLLSFVSRCHDFDLFVCGFCDCAAGVAELKKRLSRPRCNYSDGQWVRHSGEPRYSGTSCKTIKDGQNCMAHGRPDTGYLHWRWQPKQCTVPAFDPAAFLRLIENRHLAFVGDSMARNQLESLLCLLATAEEPDLVYRDGEDNKFRRWLFRGRNATVSVLWSPFLVKGVEKSEATGQYHNNLYLESVNERWASELDGMDVVVFSVGHWYLHPAFYHENGVVLGCHHCPEFNHTEIGFFDVFRKALNTTLREVSRRHDSSPGTSEKLVVVTTFSPAHFEGEWDKAGACPKKEPYKEGEKEMQYMDAEMRKIEVEEVAAATEREGGKGLRFEALDVTKMALMRPDGHPGPYMHPNPFANGVQERMQNDCVHWCLPGPIDSWNEILLDMMRRWKGESK</sequence>
<dbReference type="InterPro" id="IPR025846">
    <property type="entry name" value="TBL_N"/>
</dbReference>
<dbReference type="Pfam" id="PF13839">
    <property type="entry name" value="PC-Esterase"/>
    <property type="match status" value="1"/>
</dbReference>
<evidence type="ECO:0000256" key="1">
    <source>
        <dbReference type="ARBA" id="ARBA00004323"/>
    </source>
</evidence>
<feature type="compositionally biased region" description="Low complexity" evidence="8">
    <location>
        <begin position="11"/>
        <end position="20"/>
    </location>
</feature>
<keyword evidence="4" id="KW-0735">Signal-anchor</keyword>
<evidence type="ECO:0000256" key="6">
    <source>
        <dbReference type="ARBA" id="ARBA00023034"/>
    </source>
</evidence>
<proteinExistence type="inferred from homology"/>
<name>A0A426Y4U9_ENSVE</name>
<dbReference type="EMBL" id="AMZH03014935">
    <property type="protein sequence ID" value="RRT46817.1"/>
    <property type="molecule type" value="Genomic_DNA"/>
</dbReference>
<feature type="domain" description="Trichome birefringence-like C-terminal" evidence="9">
    <location>
        <begin position="171"/>
        <end position="466"/>
    </location>
</feature>
<evidence type="ECO:0000256" key="2">
    <source>
        <dbReference type="ARBA" id="ARBA00007727"/>
    </source>
</evidence>
<evidence type="ECO:0000313" key="12">
    <source>
        <dbReference type="Proteomes" id="UP000287651"/>
    </source>
</evidence>
<keyword evidence="5" id="KW-1133">Transmembrane helix</keyword>
<protein>
    <submittedName>
        <fullName evidence="11">Uncharacterized protein</fullName>
    </submittedName>
</protein>
<evidence type="ECO:0000256" key="4">
    <source>
        <dbReference type="ARBA" id="ARBA00022968"/>
    </source>
</evidence>
<keyword evidence="6" id="KW-0333">Golgi apparatus</keyword>
<keyword evidence="3" id="KW-0812">Transmembrane</keyword>
<feature type="region of interest" description="Disordered" evidence="8">
    <location>
        <begin position="1"/>
        <end position="29"/>
    </location>
</feature>
<evidence type="ECO:0000256" key="8">
    <source>
        <dbReference type="SAM" id="MobiDB-lite"/>
    </source>
</evidence>
<dbReference type="AlphaFoldDB" id="A0A426Y4U9"/>
<organism evidence="11 12">
    <name type="scientific">Ensete ventricosum</name>
    <name type="common">Abyssinian banana</name>
    <name type="synonym">Musa ensete</name>
    <dbReference type="NCBI Taxonomy" id="4639"/>
    <lineage>
        <taxon>Eukaryota</taxon>
        <taxon>Viridiplantae</taxon>
        <taxon>Streptophyta</taxon>
        <taxon>Embryophyta</taxon>
        <taxon>Tracheophyta</taxon>
        <taxon>Spermatophyta</taxon>
        <taxon>Magnoliopsida</taxon>
        <taxon>Liliopsida</taxon>
        <taxon>Zingiberales</taxon>
        <taxon>Musaceae</taxon>
        <taxon>Ensete</taxon>
    </lineage>
</organism>
<dbReference type="InterPro" id="IPR029962">
    <property type="entry name" value="TBL"/>
</dbReference>
<comment type="similarity">
    <text evidence="2">Belongs to the PC-esterase family. TBL subfamily.</text>
</comment>
<dbReference type="PANTHER" id="PTHR32285">
    <property type="entry name" value="PROTEIN TRICHOME BIREFRINGENCE-LIKE 9-RELATED"/>
    <property type="match status" value="1"/>
</dbReference>
<dbReference type="InterPro" id="IPR026057">
    <property type="entry name" value="TBL_C"/>
</dbReference>
<feature type="non-terminal residue" evidence="11">
    <location>
        <position position="1"/>
    </location>
</feature>
<dbReference type="PANTHER" id="PTHR32285:SF57">
    <property type="entry name" value="XYLOGLUCAN O-ACETYLTRANSFERASE 1"/>
    <property type="match status" value="1"/>
</dbReference>
<evidence type="ECO:0000313" key="11">
    <source>
        <dbReference type="EMBL" id="RRT46817.1"/>
    </source>
</evidence>
<feature type="compositionally biased region" description="Pro residues" evidence="8">
    <location>
        <begin position="1"/>
        <end position="10"/>
    </location>
</feature>